<protein>
    <submittedName>
        <fullName evidence="4">Ig domain protein group 1 domain protein</fullName>
    </submittedName>
</protein>
<dbReference type="InterPro" id="IPR008964">
    <property type="entry name" value="Invasin/intimin_cell_adhesion"/>
</dbReference>
<keyword evidence="2" id="KW-0472">Membrane</keyword>
<keyword evidence="2" id="KW-0812">Transmembrane</keyword>
<dbReference type="AlphaFoldDB" id="A0A0G0NUH7"/>
<organism evidence="4 5">
    <name type="scientific">Candidatus Shapirobacteria bacterium GW2011_GWE1_38_92</name>
    <dbReference type="NCBI Taxonomy" id="1618489"/>
    <lineage>
        <taxon>Bacteria</taxon>
        <taxon>Candidatus Shapironibacteriota</taxon>
    </lineage>
</organism>
<evidence type="ECO:0000313" key="5">
    <source>
        <dbReference type="Proteomes" id="UP000033841"/>
    </source>
</evidence>
<accession>A0A0G0NUH7</accession>
<feature type="transmembrane region" description="Helical" evidence="2">
    <location>
        <begin position="30"/>
        <end position="48"/>
    </location>
</feature>
<feature type="domain" description="Big-1" evidence="3">
    <location>
        <begin position="62"/>
        <end position="154"/>
    </location>
</feature>
<dbReference type="SUPFAM" id="SSF49373">
    <property type="entry name" value="Invasin/intimin cell-adhesion fragments"/>
    <property type="match status" value="1"/>
</dbReference>
<sequence length="154" mass="16618">MPVPYVPQSCPPLPLNFQSYIINSLTRAKYLTIIFFLLLSLFASVFYGKAASGNSASVALENSYLFASPLTAAADGQQLIRITAFILDGRGVGIPNQTVTLNSHPQLTIKNTQSVTDDSGKAVFDISSTTANLYPITAQVGNQPLPQKIKINFH</sequence>
<dbReference type="EMBL" id="LBVR01000056">
    <property type="protein sequence ID" value="KKQ89524.1"/>
    <property type="molecule type" value="Genomic_DNA"/>
</dbReference>
<dbReference type="InterPro" id="IPR003344">
    <property type="entry name" value="Big_1_dom"/>
</dbReference>
<evidence type="ECO:0000313" key="4">
    <source>
        <dbReference type="EMBL" id="KKQ89524.1"/>
    </source>
</evidence>
<name>A0A0G0NUH7_9BACT</name>
<proteinExistence type="inferred from homology"/>
<dbReference type="Pfam" id="PF02369">
    <property type="entry name" value="Big_1"/>
    <property type="match status" value="1"/>
</dbReference>
<comment type="similarity">
    <text evidence="1">Belongs to the intimin/invasin family.</text>
</comment>
<comment type="caution">
    <text evidence="4">The sequence shown here is derived from an EMBL/GenBank/DDBJ whole genome shotgun (WGS) entry which is preliminary data.</text>
</comment>
<dbReference type="Gene3D" id="2.60.40.10">
    <property type="entry name" value="Immunoglobulins"/>
    <property type="match status" value="1"/>
</dbReference>
<evidence type="ECO:0000259" key="3">
    <source>
        <dbReference type="PROSITE" id="PS51127"/>
    </source>
</evidence>
<dbReference type="SMART" id="SM00634">
    <property type="entry name" value="BID_1"/>
    <property type="match status" value="1"/>
</dbReference>
<dbReference type="Proteomes" id="UP000033841">
    <property type="component" value="Unassembled WGS sequence"/>
</dbReference>
<dbReference type="InterPro" id="IPR013783">
    <property type="entry name" value="Ig-like_fold"/>
</dbReference>
<gene>
    <name evidence="4" type="ORF">UT14_C0056G0018</name>
</gene>
<reference evidence="4 5" key="1">
    <citation type="journal article" date="2015" name="Nature">
        <title>rRNA introns, odd ribosomes, and small enigmatic genomes across a large radiation of phyla.</title>
        <authorList>
            <person name="Brown C.T."/>
            <person name="Hug L.A."/>
            <person name="Thomas B.C."/>
            <person name="Sharon I."/>
            <person name="Castelle C.J."/>
            <person name="Singh A."/>
            <person name="Wilkins M.J."/>
            <person name="Williams K.H."/>
            <person name="Banfield J.F."/>
        </authorList>
    </citation>
    <scope>NUCLEOTIDE SEQUENCE [LARGE SCALE GENOMIC DNA]</scope>
</reference>
<evidence type="ECO:0000256" key="2">
    <source>
        <dbReference type="SAM" id="Phobius"/>
    </source>
</evidence>
<dbReference type="PROSITE" id="PS51127">
    <property type="entry name" value="BIG1"/>
    <property type="match status" value="1"/>
</dbReference>
<evidence type="ECO:0000256" key="1">
    <source>
        <dbReference type="ARBA" id="ARBA00010116"/>
    </source>
</evidence>
<keyword evidence="2" id="KW-1133">Transmembrane helix</keyword>